<keyword evidence="6" id="KW-1185">Reference proteome</keyword>
<evidence type="ECO:0000256" key="3">
    <source>
        <dbReference type="SAM" id="SignalP"/>
    </source>
</evidence>
<feature type="signal peptide" evidence="3">
    <location>
        <begin position="1"/>
        <end position="19"/>
    </location>
</feature>
<dbReference type="InterPro" id="IPR036179">
    <property type="entry name" value="Ig-like_dom_sf"/>
</dbReference>
<accession>A0AAD6FF04</accession>
<dbReference type="SUPFAM" id="SSF48726">
    <property type="entry name" value="Immunoglobulin"/>
    <property type="match status" value="1"/>
</dbReference>
<organism evidence="5 6">
    <name type="scientific">Pogonophryne albipinna</name>
    <dbReference type="NCBI Taxonomy" id="1090488"/>
    <lineage>
        <taxon>Eukaryota</taxon>
        <taxon>Metazoa</taxon>
        <taxon>Chordata</taxon>
        <taxon>Craniata</taxon>
        <taxon>Vertebrata</taxon>
        <taxon>Euteleostomi</taxon>
        <taxon>Actinopterygii</taxon>
        <taxon>Neopterygii</taxon>
        <taxon>Teleostei</taxon>
        <taxon>Neoteleostei</taxon>
        <taxon>Acanthomorphata</taxon>
        <taxon>Eupercaria</taxon>
        <taxon>Perciformes</taxon>
        <taxon>Notothenioidei</taxon>
        <taxon>Pogonophryne</taxon>
    </lineage>
</organism>
<feature type="compositionally biased region" description="Polar residues" evidence="1">
    <location>
        <begin position="386"/>
        <end position="395"/>
    </location>
</feature>
<dbReference type="Pfam" id="PF07679">
    <property type="entry name" value="I-set"/>
    <property type="match status" value="1"/>
</dbReference>
<protein>
    <recommendedName>
        <fullName evidence="4">Ig-like domain-containing protein</fullName>
    </recommendedName>
</protein>
<evidence type="ECO:0000256" key="1">
    <source>
        <dbReference type="SAM" id="MobiDB-lite"/>
    </source>
</evidence>
<keyword evidence="2" id="KW-1133">Transmembrane helix</keyword>
<dbReference type="PANTHER" id="PTHR46484:SF8">
    <property type="entry name" value="B-CELL RECEPTOR CD22-LIKE-RELATED"/>
    <property type="match status" value="1"/>
</dbReference>
<feature type="domain" description="Ig-like" evidence="4">
    <location>
        <begin position="145"/>
        <end position="236"/>
    </location>
</feature>
<dbReference type="InterPro" id="IPR007110">
    <property type="entry name" value="Ig-like_dom"/>
</dbReference>
<feature type="transmembrane region" description="Helical" evidence="2">
    <location>
        <begin position="250"/>
        <end position="273"/>
    </location>
</feature>
<dbReference type="InterPro" id="IPR013783">
    <property type="entry name" value="Ig-like_fold"/>
</dbReference>
<keyword evidence="3" id="KW-0732">Signal</keyword>
<dbReference type="Gene3D" id="2.60.40.10">
    <property type="entry name" value="Immunoglobulins"/>
    <property type="match status" value="2"/>
</dbReference>
<dbReference type="Proteomes" id="UP001219934">
    <property type="component" value="Unassembled WGS sequence"/>
</dbReference>
<feature type="compositionally biased region" description="Basic and acidic residues" evidence="1">
    <location>
        <begin position="351"/>
        <end position="361"/>
    </location>
</feature>
<dbReference type="EMBL" id="JAPTMU010000015">
    <property type="protein sequence ID" value="KAJ4931416.1"/>
    <property type="molecule type" value="Genomic_DNA"/>
</dbReference>
<feature type="region of interest" description="Disordered" evidence="1">
    <location>
        <begin position="334"/>
        <end position="395"/>
    </location>
</feature>
<name>A0AAD6FF04_9TELE</name>
<dbReference type="PROSITE" id="PS50835">
    <property type="entry name" value="IG_LIKE"/>
    <property type="match status" value="2"/>
</dbReference>
<dbReference type="PANTHER" id="PTHR46484">
    <property type="entry name" value="SI:CH211-171H4.5-RELATED"/>
    <property type="match status" value="1"/>
</dbReference>
<keyword evidence="2" id="KW-0812">Transmembrane</keyword>
<evidence type="ECO:0000313" key="6">
    <source>
        <dbReference type="Proteomes" id="UP001219934"/>
    </source>
</evidence>
<feature type="chain" id="PRO_5042280452" description="Ig-like domain-containing protein" evidence="3">
    <location>
        <begin position="20"/>
        <end position="395"/>
    </location>
</feature>
<proteinExistence type="predicted"/>
<gene>
    <name evidence="5" type="ORF">JOQ06_025713</name>
</gene>
<sequence>MATALTVLLTVSLLQGALCVKFKMIMPHTIDALSGSFKDDPPRPTLTPSTLRVKEGASVSLVCSAPAPCRSHLPTLTWTPGLGLSQETLQENEDKIEVKTSVVNFTASHQHQGKTISCTATYNKQEGSAESAVSTRLTANISFAPQILTSSDCTKDEALLNCSCKTTGNPSPTLQWYLDGSPVNHSDMFSISYEPLNDTGLRSIIAVSRHEERDLSTLLCRSYNSLGSASQLFCVNSLGPETSAKSQDRVMFPVFISTVFTLLVLVCALLFVIRIRRTQHNLQEGQRMGDTSTVMSQLLTSGEGNEIPNTTEEDIYVNSEALRQADVVHPTIISEPNSTNLQGMRPNNAEGARKSSEKEKGNTVIYSSVNWNSKKKTENCVDMHQPGSTSLEEER</sequence>
<evidence type="ECO:0000259" key="4">
    <source>
        <dbReference type="PROSITE" id="PS50835"/>
    </source>
</evidence>
<reference evidence="5" key="1">
    <citation type="submission" date="2022-11" db="EMBL/GenBank/DDBJ databases">
        <title>Chromosome-level genome of Pogonophryne albipinna.</title>
        <authorList>
            <person name="Jo E."/>
        </authorList>
    </citation>
    <scope>NUCLEOTIDE SEQUENCE</scope>
    <source>
        <strain evidence="5">SGF0006</strain>
        <tissue evidence="5">Muscle</tissue>
    </source>
</reference>
<dbReference type="InterPro" id="IPR013098">
    <property type="entry name" value="Ig_I-set"/>
</dbReference>
<evidence type="ECO:0000313" key="5">
    <source>
        <dbReference type="EMBL" id="KAJ4931416.1"/>
    </source>
</evidence>
<evidence type="ECO:0000256" key="2">
    <source>
        <dbReference type="SAM" id="Phobius"/>
    </source>
</evidence>
<dbReference type="AlphaFoldDB" id="A0AAD6FF04"/>
<feature type="domain" description="Ig-like" evidence="4">
    <location>
        <begin position="42"/>
        <end position="134"/>
    </location>
</feature>
<comment type="caution">
    <text evidence="5">The sequence shown here is derived from an EMBL/GenBank/DDBJ whole genome shotgun (WGS) entry which is preliminary data.</text>
</comment>
<keyword evidence="2" id="KW-0472">Membrane</keyword>